<evidence type="ECO:0000256" key="2">
    <source>
        <dbReference type="ARBA" id="ARBA00004196"/>
    </source>
</evidence>
<evidence type="ECO:0000256" key="5">
    <source>
        <dbReference type="ARBA" id="ARBA00022801"/>
    </source>
</evidence>
<keyword evidence="8" id="KW-0812">Transmembrane</keyword>
<dbReference type="EMBL" id="BBIO01000009">
    <property type="protein sequence ID" value="GAK45379.1"/>
    <property type="molecule type" value="Genomic_DNA"/>
</dbReference>
<evidence type="ECO:0000313" key="12">
    <source>
        <dbReference type="Proteomes" id="UP000028702"/>
    </source>
</evidence>
<dbReference type="FunFam" id="2.70.70.10:FF:000006">
    <property type="entry name" value="M23 family peptidase"/>
    <property type="match status" value="1"/>
</dbReference>
<dbReference type="InterPro" id="IPR016047">
    <property type="entry name" value="M23ase_b-sheet_dom"/>
</dbReference>
<gene>
    <name evidence="11" type="ORF">M2A_1878</name>
</gene>
<feature type="transmembrane region" description="Helical" evidence="8">
    <location>
        <begin position="21"/>
        <end position="45"/>
    </location>
</feature>
<feature type="domain" description="M23ase beta-sheet core" evidence="9">
    <location>
        <begin position="384"/>
        <end position="480"/>
    </location>
</feature>
<dbReference type="PANTHER" id="PTHR21666:SF288">
    <property type="entry name" value="CELL DIVISION PROTEIN YTFB"/>
    <property type="match status" value="1"/>
</dbReference>
<keyword evidence="5" id="KW-0378">Hydrolase</keyword>
<dbReference type="Proteomes" id="UP000028702">
    <property type="component" value="Unassembled WGS sequence"/>
</dbReference>
<sequence length="526" mass="56984">MASAGYLAVPGTASASERSRYLKAAAGMAGLSLALLGIGLGVLLAPHAGTEPAILAADATPKLLVEDMRPHEEGRAQVAASSVAPVTLRLEEPRTTTQEELGETADETELSAKDQITEELLSADAPAQKAQAAAPVTPERITRTVSVGRGDTLMGVLVGKGAVREDAHMAIAAMRSHYDPRKLRAGQELELTFEEWPREADATANADEEAPANTLLSMAIKTDVDRQVAVHRMADGTYKGEEIVTELKTGYVQAKATIDSSLFLAANDAGIPPAITVELIRMYSYDIDFQREIRVGDSFEVFFARDYDENGVAVREGQVLYAAMTVGGKKRQLWRFDPGDGNWDYFDQNGQSMKKFLMKTPIDGARISSNFGRRKHPILGYTKLHSGTDFAAPTGTPIYAAGDGTVEMARRYGGYGNYIRLRHANGYKTAYAHMNGFARGIKEGRRVRQGQVIGYVGTTGRSTGPHLHYEVMVNGKKTNPLKIRVPTGRKLAKAELKKFAAIQQDINLKMAAAPELTKVAKADITE</sequence>
<dbReference type="Pfam" id="PF01551">
    <property type="entry name" value="Peptidase_M23"/>
    <property type="match status" value="1"/>
</dbReference>
<keyword evidence="8" id="KW-1133">Transmembrane helix</keyword>
<dbReference type="Gene3D" id="2.70.70.10">
    <property type="entry name" value="Glucose Permease (Domain IIA)"/>
    <property type="match status" value="1"/>
</dbReference>
<comment type="caution">
    <text evidence="11">The sequence shown here is derived from an EMBL/GenBank/DDBJ whole genome shotgun (WGS) entry which is preliminary data.</text>
</comment>
<keyword evidence="12" id="KW-1185">Reference proteome</keyword>
<keyword evidence="3" id="KW-0645">Protease</keyword>
<name>A0A081BBG1_9HYPH</name>
<dbReference type="CDD" id="cd12797">
    <property type="entry name" value="M23_peptidase"/>
    <property type="match status" value="1"/>
</dbReference>
<reference evidence="11 12" key="1">
    <citation type="submission" date="2014-07" db="EMBL/GenBank/DDBJ databases">
        <title>Tepidicaulis marinum gen. nov., sp. nov., a novel marine bacterium denitrifying nitrate to nitrous oxide strictly under microaerobic conditions.</title>
        <authorList>
            <person name="Takeuchi M."/>
            <person name="Yamagishi T."/>
            <person name="Kamagata Y."/>
            <person name="Oshima K."/>
            <person name="Hattori M."/>
            <person name="Katayama T."/>
            <person name="Hanada S."/>
            <person name="Tamaki H."/>
            <person name="Marumo K."/>
            <person name="Maeda H."/>
            <person name="Nedachi M."/>
            <person name="Iwasaki W."/>
            <person name="Suwa Y."/>
            <person name="Sakata S."/>
        </authorList>
    </citation>
    <scope>NUCLEOTIDE SEQUENCE [LARGE SCALE GENOMIC DNA]</scope>
    <source>
        <strain evidence="11 12">MA2</strain>
    </source>
</reference>
<evidence type="ECO:0000256" key="3">
    <source>
        <dbReference type="ARBA" id="ARBA00022670"/>
    </source>
</evidence>
<proteinExistence type="predicted"/>
<evidence type="ECO:0000256" key="8">
    <source>
        <dbReference type="SAM" id="Phobius"/>
    </source>
</evidence>
<dbReference type="InterPro" id="IPR011055">
    <property type="entry name" value="Dup_hybrid_motif"/>
</dbReference>
<evidence type="ECO:0000256" key="7">
    <source>
        <dbReference type="ARBA" id="ARBA00023049"/>
    </source>
</evidence>
<evidence type="ECO:0000256" key="6">
    <source>
        <dbReference type="ARBA" id="ARBA00022833"/>
    </source>
</evidence>
<evidence type="ECO:0000256" key="4">
    <source>
        <dbReference type="ARBA" id="ARBA00022723"/>
    </source>
</evidence>
<dbReference type="Gene3D" id="3.10.450.350">
    <property type="match status" value="1"/>
</dbReference>
<evidence type="ECO:0000259" key="9">
    <source>
        <dbReference type="Pfam" id="PF01551"/>
    </source>
</evidence>
<dbReference type="GO" id="GO:0030313">
    <property type="term" value="C:cell envelope"/>
    <property type="evidence" value="ECO:0007669"/>
    <property type="project" value="UniProtKB-SubCell"/>
</dbReference>
<keyword evidence="4" id="KW-0479">Metal-binding</keyword>
<keyword evidence="6" id="KW-0862">Zinc</keyword>
<dbReference type="eggNOG" id="COG0739">
    <property type="taxonomic scope" value="Bacteria"/>
</dbReference>
<evidence type="ECO:0000259" key="10">
    <source>
        <dbReference type="Pfam" id="PF19425"/>
    </source>
</evidence>
<dbReference type="GO" id="GO:0046872">
    <property type="term" value="F:metal ion binding"/>
    <property type="evidence" value="ECO:0007669"/>
    <property type="project" value="UniProtKB-KW"/>
</dbReference>
<dbReference type="Pfam" id="PF19425">
    <property type="entry name" value="Csd3_N2"/>
    <property type="match status" value="1"/>
</dbReference>
<comment type="cofactor">
    <cofactor evidence="1">
        <name>Zn(2+)</name>
        <dbReference type="ChEBI" id="CHEBI:29105"/>
    </cofactor>
</comment>
<organism evidence="11 12">
    <name type="scientific">Tepidicaulis marinus</name>
    <dbReference type="NCBI Taxonomy" id="1333998"/>
    <lineage>
        <taxon>Bacteria</taxon>
        <taxon>Pseudomonadati</taxon>
        <taxon>Pseudomonadota</taxon>
        <taxon>Alphaproteobacteria</taxon>
        <taxon>Hyphomicrobiales</taxon>
        <taxon>Parvibaculaceae</taxon>
        <taxon>Tepidicaulis</taxon>
    </lineage>
</organism>
<dbReference type="GO" id="GO:0006508">
    <property type="term" value="P:proteolysis"/>
    <property type="evidence" value="ECO:0007669"/>
    <property type="project" value="UniProtKB-KW"/>
</dbReference>
<dbReference type="AlphaFoldDB" id="A0A081BBG1"/>
<keyword evidence="8" id="KW-0472">Membrane</keyword>
<dbReference type="STRING" id="1333998.M2A_1878"/>
<dbReference type="InterPro" id="IPR045834">
    <property type="entry name" value="Csd3_N2"/>
</dbReference>
<feature type="domain" description="Csd3-like second N-terminal" evidence="10">
    <location>
        <begin position="254"/>
        <end position="371"/>
    </location>
</feature>
<dbReference type="PANTHER" id="PTHR21666">
    <property type="entry name" value="PEPTIDASE-RELATED"/>
    <property type="match status" value="1"/>
</dbReference>
<accession>A0A081BBG1</accession>
<comment type="subcellular location">
    <subcellularLocation>
        <location evidence="2">Cell envelope</location>
    </subcellularLocation>
</comment>
<dbReference type="RefSeq" id="WP_052379365.1">
    <property type="nucleotide sequence ID" value="NZ_BBIO01000009.1"/>
</dbReference>
<dbReference type="InterPro" id="IPR050570">
    <property type="entry name" value="Cell_wall_metabolism_enzyme"/>
</dbReference>
<protein>
    <submittedName>
        <fullName evidence="11">Peptidase M23B</fullName>
    </submittedName>
</protein>
<dbReference type="GO" id="GO:0004222">
    <property type="term" value="F:metalloendopeptidase activity"/>
    <property type="evidence" value="ECO:0007669"/>
    <property type="project" value="TreeGrafter"/>
</dbReference>
<keyword evidence="7" id="KW-0482">Metalloprotease</keyword>
<evidence type="ECO:0000313" key="11">
    <source>
        <dbReference type="EMBL" id="GAK45379.1"/>
    </source>
</evidence>
<evidence type="ECO:0000256" key="1">
    <source>
        <dbReference type="ARBA" id="ARBA00001947"/>
    </source>
</evidence>
<dbReference type="SUPFAM" id="SSF51261">
    <property type="entry name" value="Duplicated hybrid motif"/>
    <property type="match status" value="1"/>
</dbReference>